<dbReference type="Proteomes" id="UP000295142">
    <property type="component" value="Unassembled WGS sequence"/>
</dbReference>
<dbReference type="EMBL" id="SLWW01000015">
    <property type="protein sequence ID" value="TCO69384.1"/>
    <property type="molecule type" value="Genomic_DNA"/>
</dbReference>
<keyword evidence="2" id="KW-1003">Cell membrane</keyword>
<accession>A0A4R2K9H6</accession>
<keyword evidence="5 6" id="KW-0472">Membrane</keyword>
<dbReference type="SUPFAM" id="SSF81342">
    <property type="entry name" value="Transmembrane di-heme cytochromes"/>
    <property type="match status" value="1"/>
</dbReference>
<feature type="transmembrane region" description="Helical" evidence="6">
    <location>
        <begin position="208"/>
        <end position="228"/>
    </location>
</feature>
<keyword evidence="9" id="KW-1185">Reference proteome</keyword>
<comment type="subcellular location">
    <subcellularLocation>
        <location evidence="1">Cell membrane</location>
        <topology evidence="1">Multi-pass membrane protein</topology>
    </subcellularLocation>
</comment>
<dbReference type="InterPro" id="IPR018588">
    <property type="entry name" value="Dihaem_cytochrome-c"/>
</dbReference>
<dbReference type="Pfam" id="PF09626">
    <property type="entry name" value="DHC"/>
    <property type="match status" value="1"/>
</dbReference>
<evidence type="ECO:0000313" key="8">
    <source>
        <dbReference type="EMBL" id="TCO69384.1"/>
    </source>
</evidence>
<evidence type="ECO:0000256" key="2">
    <source>
        <dbReference type="ARBA" id="ARBA00022475"/>
    </source>
</evidence>
<keyword evidence="3 6" id="KW-0812">Transmembrane</keyword>
<organism evidence="8 9">
    <name type="scientific">Rhodovulum euryhalinum</name>
    <dbReference type="NCBI Taxonomy" id="35805"/>
    <lineage>
        <taxon>Bacteria</taxon>
        <taxon>Pseudomonadati</taxon>
        <taxon>Pseudomonadota</taxon>
        <taxon>Alphaproteobacteria</taxon>
        <taxon>Rhodobacterales</taxon>
        <taxon>Paracoccaceae</taxon>
        <taxon>Rhodovulum</taxon>
    </lineage>
</organism>
<feature type="transmembrane region" description="Helical" evidence="6">
    <location>
        <begin position="48"/>
        <end position="69"/>
    </location>
</feature>
<dbReference type="GO" id="GO:0009055">
    <property type="term" value="F:electron transfer activity"/>
    <property type="evidence" value="ECO:0007669"/>
    <property type="project" value="InterPro"/>
</dbReference>
<dbReference type="AlphaFoldDB" id="A0A4R2K9H6"/>
<keyword evidence="4 6" id="KW-1133">Transmembrane helix</keyword>
<protein>
    <submittedName>
        <fullName evidence="8">Cytochrome b</fullName>
    </submittedName>
</protein>
<dbReference type="Gene3D" id="1.20.950.20">
    <property type="entry name" value="Transmembrane di-heme cytochromes, Chain C"/>
    <property type="match status" value="1"/>
</dbReference>
<evidence type="ECO:0000259" key="7">
    <source>
        <dbReference type="Pfam" id="PF01292"/>
    </source>
</evidence>
<dbReference type="PANTHER" id="PTHR30485">
    <property type="entry name" value="NI/FE-HYDROGENASE 1 B-TYPE CYTOCHROME SUBUNIT"/>
    <property type="match status" value="1"/>
</dbReference>
<proteinExistence type="predicted"/>
<reference evidence="8 9" key="1">
    <citation type="submission" date="2019-03" db="EMBL/GenBank/DDBJ databases">
        <title>Genomic Encyclopedia of Type Strains, Phase IV (KMG-IV): sequencing the most valuable type-strain genomes for metagenomic binning, comparative biology and taxonomic classification.</title>
        <authorList>
            <person name="Goeker M."/>
        </authorList>
    </citation>
    <scope>NUCLEOTIDE SEQUENCE [LARGE SCALE GENOMIC DNA]</scope>
    <source>
        <strain evidence="8 9">DSM 4868</strain>
    </source>
</reference>
<name>A0A4R2K9H6_9RHOB</name>
<comment type="caution">
    <text evidence="8">The sequence shown here is derived from an EMBL/GenBank/DDBJ whole genome shotgun (WGS) entry which is preliminary data.</text>
</comment>
<evidence type="ECO:0000256" key="6">
    <source>
        <dbReference type="SAM" id="Phobius"/>
    </source>
</evidence>
<sequence length="374" mass="39187">MSPRTSLSPFPLVPVWDVWVRLFHWALVLCIGGAALTGFLADARWAAVHLACGLGAAALVIARIIWGLYGTAHARFADFLPRPAALVAHLRGTDGRHRGHNPLGALMVLAMFAAILALAFSGLAILGGWLRLGPLAADLGTEAGRAARAAHEAVALVVLAMIALHVGGVVVESRRESENLTRAMLTGLKQVRPGDASPAEATPKGRRALVVLAGLAATIALAVAALSARPAPNLPVAEIDPLVAAECGACHMAYHPSLLPARSWKQLMAGLDDHFGENAWVDAGDAAEIEAWLTAHSAETVDTAPARIFARTDPEAPATLTEAPAWKRLHGDLPDALFDRAPIFSRANCAACHADAATGRFSPFAISIPKETAE</sequence>
<feature type="domain" description="Cytochrome b561 bacterial/Ni-hydrogenase" evidence="7">
    <location>
        <begin position="15"/>
        <end position="187"/>
    </location>
</feature>
<dbReference type="PANTHER" id="PTHR30485:SF2">
    <property type="entry name" value="BLL0597 PROTEIN"/>
    <property type="match status" value="1"/>
</dbReference>
<dbReference type="Pfam" id="PF01292">
    <property type="entry name" value="Ni_hydr_CYTB"/>
    <property type="match status" value="1"/>
</dbReference>
<dbReference type="InterPro" id="IPR016174">
    <property type="entry name" value="Di-haem_cyt_TM"/>
</dbReference>
<evidence type="ECO:0000256" key="4">
    <source>
        <dbReference type="ARBA" id="ARBA00022989"/>
    </source>
</evidence>
<feature type="transmembrane region" description="Helical" evidence="6">
    <location>
        <begin position="22"/>
        <end position="41"/>
    </location>
</feature>
<feature type="transmembrane region" description="Helical" evidence="6">
    <location>
        <begin position="153"/>
        <end position="171"/>
    </location>
</feature>
<evidence type="ECO:0000256" key="1">
    <source>
        <dbReference type="ARBA" id="ARBA00004651"/>
    </source>
</evidence>
<evidence type="ECO:0000256" key="3">
    <source>
        <dbReference type="ARBA" id="ARBA00022692"/>
    </source>
</evidence>
<dbReference type="RefSeq" id="WP_132546319.1">
    <property type="nucleotide sequence ID" value="NZ_SLWW01000015.1"/>
</dbReference>
<gene>
    <name evidence="8" type="ORF">EV655_11513</name>
</gene>
<dbReference type="GO" id="GO:0005886">
    <property type="term" value="C:plasma membrane"/>
    <property type="evidence" value="ECO:0007669"/>
    <property type="project" value="UniProtKB-SubCell"/>
</dbReference>
<evidence type="ECO:0000256" key="5">
    <source>
        <dbReference type="ARBA" id="ARBA00023136"/>
    </source>
</evidence>
<dbReference type="GO" id="GO:0022904">
    <property type="term" value="P:respiratory electron transport chain"/>
    <property type="evidence" value="ECO:0007669"/>
    <property type="project" value="InterPro"/>
</dbReference>
<dbReference type="InterPro" id="IPR051542">
    <property type="entry name" value="Hydrogenase_cytochrome"/>
</dbReference>
<dbReference type="InterPro" id="IPR011577">
    <property type="entry name" value="Cyt_b561_bac/Ni-Hgenase"/>
</dbReference>
<feature type="transmembrane region" description="Helical" evidence="6">
    <location>
        <begin position="105"/>
        <end position="132"/>
    </location>
</feature>
<dbReference type="OrthoDB" id="196472at2"/>
<dbReference type="GO" id="GO:0020037">
    <property type="term" value="F:heme binding"/>
    <property type="evidence" value="ECO:0007669"/>
    <property type="project" value="TreeGrafter"/>
</dbReference>
<evidence type="ECO:0000313" key="9">
    <source>
        <dbReference type="Proteomes" id="UP000295142"/>
    </source>
</evidence>